<reference evidence="8" key="1">
    <citation type="submission" date="2020-11" db="EMBL/GenBank/DDBJ databases">
        <authorList>
            <consortium name="DOE Joint Genome Institute"/>
            <person name="Ahrendt S."/>
            <person name="Riley R."/>
            <person name="Andreopoulos W."/>
            <person name="Labutti K."/>
            <person name="Pangilinan J."/>
            <person name="Ruiz-Duenas F.J."/>
            <person name="Barrasa J.M."/>
            <person name="Sanchez-Garcia M."/>
            <person name="Camarero S."/>
            <person name="Miyauchi S."/>
            <person name="Serrano A."/>
            <person name="Linde D."/>
            <person name="Babiker R."/>
            <person name="Drula E."/>
            <person name="Ayuso-Fernandez I."/>
            <person name="Pacheco R."/>
            <person name="Padilla G."/>
            <person name="Ferreira P."/>
            <person name="Barriuso J."/>
            <person name="Kellner H."/>
            <person name="Castanera R."/>
            <person name="Alfaro M."/>
            <person name="Ramirez L."/>
            <person name="Pisabarro A.G."/>
            <person name="Kuo A."/>
            <person name="Tritt A."/>
            <person name="Lipzen A."/>
            <person name="He G."/>
            <person name="Yan M."/>
            <person name="Ng V."/>
            <person name="Cullen D."/>
            <person name="Martin F."/>
            <person name="Rosso M.-N."/>
            <person name="Henrissat B."/>
            <person name="Hibbett D."/>
            <person name="Martinez A.T."/>
            <person name="Grigoriev I.V."/>
        </authorList>
    </citation>
    <scope>NUCLEOTIDE SEQUENCE</scope>
    <source>
        <strain evidence="8">AH 40177</strain>
    </source>
</reference>
<dbReference type="SMART" id="SM00239">
    <property type="entry name" value="C2"/>
    <property type="match status" value="2"/>
</dbReference>
<keyword evidence="9" id="KW-1185">Reference proteome</keyword>
<organism evidence="8 9">
    <name type="scientific">Rhodocollybia butyracea</name>
    <dbReference type="NCBI Taxonomy" id="206335"/>
    <lineage>
        <taxon>Eukaryota</taxon>
        <taxon>Fungi</taxon>
        <taxon>Dikarya</taxon>
        <taxon>Basidiomycota</taxon>
        <taxon>Agaricomycotina</taxon>
        <taxon>Agaricomycetes</taxon>
        <taxon>Agaricomycetidae</taxon>
        <taxon>Agaricales</taxon>
        <taxon>Marasmiineae</taxon>
        <taxon>Omphalotaceae</taxon>
        <taxon>Rhodocollybia</taxon>
    </lineage>
</organism>
<dbReference type="PROSITE" id="PS50004">
    <property type="entry name" value="C2"/>
    <property type="match status" value="2"/>
</dbReference>
<dbReference type="Pfam" id="PF00168">
    <property type="entry name" value="C2"/>
    <property type="match status" value="2"/>
</dbReference>
<feature type="compositionally biased region" description="Basic and acidic residues" evidence="6">
    <location>
        <begin position="804"/>
        <end position="813"/>
    </location>
</feature>
<dbReference type="InterPro" id="IPR057349">
    <property type="entry name" value="C2_Mug190_3rd"/>
</dbReference>
<protein>
    <recommendedName>
        <fullName evidence="7">C2 domain-containing protein</fullName>
    </recommendedName>
</protein>
<dbReference type="SUPFAM" id="SSF49562">
    <property type="entry name" value="C2 domain (Calcium/lipid-binding domain, CaLB)"/>
    <property type="match status" value="2"/>
</dbReference>
<dbReference type="Gene3D" id="2.60.40.150">
    <property type="entry name" value="C2 domain"/>
    <property type="match status" value="2"/>
</dbReference>
<feature type="domain" description="C2" evidence="7">
    <location>
        <begin position="382"/>
        <end position="519"/>
    </location>
</feature>
<feature type="region of interest" description="Disordered" evidence="6">
    <location>
        <begin position="412"/>
        <end position="438"/>
    </location>
</feature>
<dbReference type="InterPro" id="IPR037765">
    <property type="entry name" value="C2B_Tricalbin"/>
</dbReference>
<dbReference type="InterPro" id="IPR000008">
    <property type="entry name" value="C2_dom"/>
</dbReference>
<dbReference type="OrthoDB" id="419768at2759"/>
<dbReference type="EMBL" id="JADNRY010000029">
    <property type="protein sequence ID" value="KAF9071786.1"/>
    <property type="molecule type" value="Genomic_DNA"/>
</dbReference>
<dbReference type="GO" id="GO:0061817">
    <property type="term" value="P:endoplasmic reticulum-plasma membrane tethering"/>
    <property type="evidence" value="ECO:0007669"/>
    <property type="project" value="InterPro"/>
</dbReference>
<accession>A0A9P5PYK9</accession>
<evidence type="ECO:0000256" key="6">
    <source>
        <dbReference type="SAM" id="MobiDB-lite"/>
    </source>
</evidence>
<evidence type="ECO:0000259" key="7">
    <source>
        <dbReference type="PROSITE" id="PS50004"/>
    </source>
</evidence>
<proteinExistence type="predicted"/>
<evidence type="ECO:0000256" key="3">
    <source>
        <dbReference type="ARBA" id="ARBA00022737"/>
    </source>
</evidence>
<keyword evidence="5" id="KW-1133">Transmembrane helix</keyword>
<keyword evidence="3" id="KW-0677">Repeat</keyword>
<dbReference type="Pfam" id="PF25331">
    <property type="entry name" value="C2_Mug190_3rd"/>
    <property type="match status" value="1"/>
</dbReference>
<evidence type="ECO:0000256" key="4">
    <source>
        <dbReference type="ARBA" id="ARBA00022824"/>
    </source>
</evidence>
<evidence type="ECO:0000313" key="8">
    <source>
        <dbReference type="EMBL" id="KAF9071786.1"/>
    </source>
</evidence>
<dbReference type="AlphaFoldDB" id="A0A9P5PYK9"/>
<dbReference type="PANTHER" id="PTHR47348:SF2">
    <property type="entry name" value="MEIOTICALLY UP-REGULATED 190 PROTEIN"/>
    <property type="match status" value="1"/>
</dbReference>
<feature type="compositionally biased region" description="Basic and acidic residues" evidence="6">
    <location>
        <begin position="823"/>
        <end position="833"/>
    </location>
</feature>
<dbReference type="Proteomes" id="UP000772434">
    <property type="component" value="Unassembled WGS sequence"/>
</dbReference>
<keyword evidence="5" id="KW-0472">Membrane</keyword>
<comment type="subcellular location">
    <subcellularLocation>
        <location evidence="1">Endoplasmic reticulum membrane</location>
    </subcellularLocation>
</comment>
<sequence length="833" mass="92987">MIHAVRVADIGQGSEPLRILGIRWLDSADASKERDGMVAEEGDFVHFEAAVSYRAKSSSSSLKGRSANVPPSLNAVLAHGWIVLPVWVEITGILSTVRVRIHLTPNPPFLSLLTVTLMGQPQLSLTATPLAKNFLNVMDIPGLSSWLHRSIHDAISEYVAPRSLTVDLKAVLIGREIMDTKTRGILWITVISAEGFKNGDGIEIWKSEDGRKGSVYVTASWSKWGKALWSTRIIQSEGHPIWEESTALLVAPAEINSQEKLKLQLWDSDRFTADDNLGTVEVSLFDLMNTNETRNRIGHRQDKFLADDGKTQWPGTLTWSVGYFAKTELEQHLANKNDAEIEELKENVEKEAEAKLREAQTRKQGETEGEIDQLKKEDLREKTDEIVSGTPATRDWPAGILSVRIGQINGVDIDKPRQSGSKGTKNGEDGVEDEEHDDLPSPYCTIIINHVKVYKTRTKMKSNNPYYDAGTERFIKCWPATIVMIAVRDSRLHEIDPLIGVVVLPLQQLFAKRGRSQVTDVYPLVGGIGFGRLKCSLMFRSVQIQPSPERFPQTLLGWDVGTLEVKTETIRASNDLPADLKSSRILFRTLYGRDKALSSADGGWHQKKDRPIRLAVKNRFASCLLIQFRTTALGPDKTPAFGTVWLKDVPDEEEITVRLAVRRNKGKAMVKARFNASEDIGEKVGELEMRIRFHPGLSGYHHWLADQDPAMADVMEVLDAAEESEEISNNELYESGLDSDDEVTGASSSSSDSSDSKEEEKNGKINNVKTTVKDYNGRKGELHRKHRGLFQWSLVRKVAWIGRGAEHETEKAKQKVVGKLTHQQRDGGVEKEA</sequence>
<feature type="domain" description="C2" evidence="7">
    <location>
        <begin position="167"/>
        <end position="298"/>
    </location>
</feature>
<evidence type="ECO:0000256" key="2">
    <source>
        <dbReference type="ARBA" id="ARBA00022692"/>
    </source>
</evidence>
<feature type="region of interest" description="Disordered" evidence="6">
    <location>
        <begin position="355"/>
        <end position="377"/>
    </location>
</feature>
<evidence type="ECO:0000313" key="9">
    <source>
        <dbReference type="Proteomes" id="UP000772434"/>
    </source>
</evidence>
<dbReference type="InterPro" id="IPR035892">
    <property type="entry name" value="C2_domain_sf"/>
</dbReference>
<dbReference type="Pfam" id="PF25669">
    <property type="entry name" value="SMP_MUG190-like"/>
    <property type="match status" value="1"/>
</dbReference>
<keyword evidence="2" id="KW-0812">Transmembrane</keyword>
<keyword evidence="4" id="KW-0256">Endoplasmic reticulum</keyword>
<feature type="region of interest" description="Disordered" evidence="6">
    <location>
        <begin position="804"/>
        <end position="833"/>
    </location>
</feature>
<gene>
    <name evidence="8" type="ORF">BDP27DRAFT_1321352</name>
</gene>
<evidence type="ECO:0000256" key="5">
    <source>
        <dbReference type="ARBA" id="ARBA00022989"/>
    </source>
</evidence>
<name>A0A9P5PYK9_9AGAR</name>
<feature type="compositionally biased region" description="Basic and acidic residues" evidence="6">
    <location>
        <begin position="754"/>
        <end position="763"/>
    </location>
</feature>
<dbReference type="PANTHER" id="PTHR47348">
    <property type="entry name" value="MEIOTICALLY UP-REGULATED GENE 190 PROTEIN"/>
    <property type="match status" value="1"/>
</dbReference>
<feature type="region of interest" description="Disordered" evidence="6">
    <location>
        <begin position="728"/>
        <end position="779"/>
    </location>
</feature>
<dbReference type="CDD" id="cd04052">
    <property type="entry name" value="C2B_Tricalbin-like"/>
    <property type="match status" value="1"/>
</dbReference>
<comment type="caution">
    <text evidence="8">The sequence shown here is derived from an EMBL/GenBank/DDBJ whole genome shotgun (WGS) entry which is preliminary data.</text>
</comment>
<dbReference type="GO" id="GO:0005789">
    <property type="term" value="C:endoplasmic reticulum membrane"/>
    <property type="evidence" value="ECO:0007669"/>
    <property type="project" value="UniProtKB-SubCell"/>
</dbReference>
<evidence type="ECO:0000256" key="1">
    <source>
        <dbReference type="ARBA" id="ARBA00004586"/>
    </source>
</evidence>